<keyword evidence="2" id="KW-1185">Reference proteome</keyword>
<protein>
    <submittedName>
        <fullName evidence="1">Uncharacterized protein</fullName>
    </submittedName>
</protein>
<dbReference type="EMBL" id="LR778175">
    <property type="protein sequence ID" value="CAB1276224.1"/>
    <property type="molecule type" value="Genomic_DNA"/>
</dbReference>
<dbReference type="Proteomes" id="UP000516072">
    <property type="component" value="Chromosome"/>
</dbReference>
<gene>
    <name evidence="1" type="ORF">NSCAC_1061</name>
</gene>
<evidence type="ECO:0000313" key="2">
    <source>
        <dbReference type="Proteomes" id="UP000516072"/>
    </source>
</evidence>
<reference evidence="1 2" key="1">
    <citation type="submission" date="2020-03" db="EMBL/GenBank/DDBJ databases">
        <authorList>
            <person name="Picone N."/>
        </authorList>
    </citation>
    <scope>NUCLEOTIDE SEQUENCE [LARGE SCALE GENOMIC DNA]</scope>
    <source>
        <strain evidence="1">NSCAC1</strain>
    </source>
</reference>
<proteinExistence type="predicted"/>
<evidence type="ECO:0000313" key="1">
    <source>
        <dbReference type="EMBL" id="CAB1276224.1"/>
    </source>
</evidence>
<name>A0A7G1QA25_9GAMM</name>
<dbReference type="RefSeq" id="WP_197743795.1">
    <property type="nucleotide sequence ID" value="NZ_LR778175.1"/>
</dbReference>
<accession>A0A7G1QA25</accession>
<sequence>MDVKSFIESILPQNILESTLIKYSHGSHKGCVDVGDFMEIITCNGEGIEILWLSHFCTEFEKENIAEPIISALKSKFPECKLMEVSETVEID</sequence>
<dbReference type="KEGG" id="ntg:NSCAC_1061"/>
<organism evidence="1 2">
    <name type="scientific">Candidatus Nitrosacidococcus tergens</name>
    <dbReference type="NCBI Taxonomy" id="553981"/>
    <lineage>
        <taxon>Bacteria</taxon>
        <taxon>Pseudomonadati</taxon>
        <taxon>Pseudomonadota</taxon>
        <taxon>Gammaproteobacteria</taxon>
        <taxon>Chromatiales</taxon>
        <taxon>Chromatiaceae</taxon>
        <taxon>Candidatus Nitrosacidococcus</taxon>
    </lineage>
</organism>
<dbReference type="AlphaFoldDB" id="A0A7G1QA25"/>